<sequence>MNLSKVRLVTFDVTGTLLKLRTTPGQQYGEIGAMYGIVADNNILTRNWKGQYQKMAMEHPNYGLNSVGWEVWWKTIVKETFKSSKFRFDEEKLEKIACHLLEMYKTSACWQHCYGIPGILSYIRSKKIPMGIISNYDPRLHAILINTKLNHYFQFVLTSYEVGIEKPDKGIFDYAIQKSEISHLKPEECLHIGDSPSMDYVGARNAGWNAFLITENDQNSLKSKIPDLDPDHCFGSAYQLHISLLKKSGDKLATPEQELN</sequence>
<dbReference type="PRINTS" id="PR00413">
    <property type="entry name" value="HADHALOGNASE"/>
</dbReference>
<dbReference type="EMBL" id="JBDJPC010000001">
    <property type="protein sequence ID" value="KAL1517087.1"/>
    <property type="molecule type" value="Genomic_DNA"/>
</dbReference>
<dbReference type="InterPro" id="IPR044924">
    <property type="entry name" value="HAD-SF_hydro_IA_REG-2-like_cap"/>
</dbReference>
<protein>
    <recommendedName>
        <fullName evidence="3">Rhythmically expressed gene 2 protein</fullName>
    </recommendedName>
</protein>
<organism evidence="1 2">
    <name type="scientific">Hypothenemus hampei</name>
    <name type="common">Coffee berry borer</name>
    <dbReference type="NCBI Taxonomy" id="57062"/>
    <lineage>
        <taxon>Eukaryota</taxon>
        <taxon>Metazoa</taxon>
        <taxon>Ecdysozoa</taxon>
        <taxon>Arthropoda</taxon>
        <taxon>Hexapoda</taxon>
        <taxon>Insecta</taxon>
        <taxon>Pterygota</taxon>
        <taxon>Neoptera</taxon>
        <taxon>Endopterygota</taxon>
        <taxon>Coleoptera</taxon>
        <taxon>Polyphaga</taxon>
        <taxon>Cucujiformia</taxon>
        <taxon>Curculionidae</taxon>
        <taxon>Scolytinae</taxon>
        <taxon>Hypothenemus</taxon>
    </lineage>
</organism>
<name>A0ABD1FCV6_HYPHA</name>
<proteinExistence type="predicted"/>
<dbReference type="SUPFAM" id="SSF56784">
    <property type="entry name" value="HAD-like"/>
    <property type="match status" value="1"/>
</dbReference>
<dbReference type="NCBIfam" id="TIGR02252">
    <property type="entry name" value="DREG-2"/>
    <property type="match status" value="1"/>
</dbReference>
<dbReference type="CDD" id="cd16415">
    <property type="entry name" value="HAD_dREG-2_like"/>
    <property type="match status" value="1"/>
</dbReference>
<dbReference type="SFLD" id="SFLDG01129">
    <property type="entry name" value="C1.5:_HAD__Beta-PGM__Phosphata"/>
    <property type="match status" value="1"/>
</dbReference>
<accession>A0ABD1FCV6</accession>
<dbReference type="InterPro" id="IPR023214">
    <property type="entry name" value="HAD_sf"/>
</dbReference>
<keyword evidence="2" id="KW-1185">Reference proteome</keyword>
<dbReference type="PANTHER" id="PTHR46191:SF2">
    <property type="entry name" value="HALOACID DEHALOGENASE-LIKE HYDROLASE DOMAIN-CONTAINING PROTEIN 3"/>
    <property type="match status" value="1"/>
</dbReference>
<dbReference type="NCBIfam" id="TIGR01549">
    <property type="entry name" value="HAD-SF-IA-v1"/>
    <property type="match status" value="1"/>
</dbReference>
<dbReference type="InterPro" id="IPR051828">
    <property type="entry name" value="HAD-like_hydrolase_domain"/>
</dbReference>
<dbReference type="Pfam" id="PF00702">
    <property type="entry name" value="Hydrolase"/>
    <property type="match status" value="1"/>
</dbReference>
<dbReference type="InterPro" id="IPR036412">
    <property type="entry name" value="HAD-like_sf"/>
</dbReference>
<dbReference type="SFLD" id="SFLDS00003">
    <property type="entry name" value="Haloacid_Dehalogenase"/>
    <property type="match status" value="1"/>
</dbReference>
<dbReference type="Gene3D" id="3.40.50.1000">
    <property type="entry name" value="HAD superfamily/HAD-like"/>
    <property type="match status" value="1"/>
</dbReference>
<dbReference type="InterPro" id="IPR006439">
    <property type="entry name" value="HAD-SF_hydro_IA"/>
</dbReference>
<comment type="caution">
    <text evidence="1">The sequence shown here is derived from an EMBL/GenBank/DDBJ whole genome shotgun (WGS) entry which is preliminary data.</text>
</comment>
<dbReference type="AlphaFoldDB" id="A0ABD1FCV6"/>
<dbReference type="Proteomes" id="UP001566132">
    <property type="component" value="Unassembled WGS sequence"/>
</dbReference>
<evidence type="ECO:0000313" key="2">
    <source>
        <dbReference type="Proteomes" id="UP001566132"/>
    </source>
</evidence>
<dbReference type="PANTHER" id="PTHR46191">
    <property type="match status" value="1"/>
</dbReference>
<dbReference type="InterPro" id="IPR011949">
    <property type="entry name" value="HAD-SF_hydro_IA_REG-2-like"/>
</dbReference>
<evidence type="ECO:0000313" key="1">
    <source>
        <dbReference type="EMBL" id="KAL1517087.1"/>
    </source>
</evidence>
<reference evidence="1 2" key="1">
    <citation type="submission" date="2024-05" db="EMBL/GenBank/DDBJ databases">
        <title>Genetic variation in Jamaican populations of the coffee berry borer (Hypothenemus hampei).</title>
        <authorList>
            <person name="Errbii M."/>
            <person name="Myrie A."/>
        </authorList>
    </citation>
    <scope>NUCLEOTIDE SEQUENCE [LARGE SCALE GENOMIC DNA]</scope>
    <source>
        <strain evidence="1">JA-Hopewell-2020-01-JO</strain>
        <tissue evidence="1">Whole body</tissue>
    </source>
</reference>
<evidence type="ECO:0008006" key="3">
    <source>
        <dbReference type="Google" id="ProtNLM"/>
    </source>
</evidence>
<dbReference type="Gene3D" id="1.10.150.720">
    <property type="entry name" value="Haloacid dehalogenase-like hydrolase"/>
    <property type="match status" value="1"/>
</dbReference>
<gene>
    <name evidence="1" type="ORF">ABEB36_000896</name>
</gene>